<proteinExistence type="predicted"/>
<feature type="transmembrane region" description="Helical" evidence="1">
    <location>
        <begin position="6"/>
        <end position="24"/>
    </location>
</feature>
<gene>
    <name evidence="2" type="ORF">BpHYR1_011062</name>
</gene>
<name>A0A3M7PMZ8_BRAPC</name>
<sequence length="127" mass="13339">MGYEATTVPIGAALFGLIVSNMPCLTSPLRILIRTVSFVSASLGGIISTYSCSMSKFCSPPKICFVLGTRSGCSIFMVLVKLIGKVGIWIHDILGRAVNRHGRFADAIGQRAIAGHGCRVGGASCSF</sequence>
<dbReference type="Proteomes" id="UP000276133">
    <property type="component" value="Unassembled WGS sequence"/>
</dbReference>
<evidence type="ECO:0000256" key="1">
    <source>
        <dbReference type="SAM" id="Phobius"/>
    </source>
</evidence>
<keyword evidence="1" id="KW-0812">Transmembrane</keyword>
<keyword evidence="3" id="KW-1185">Reference proteome</keyword>
<dbReference type="AlphaFoldDB" id="A0A3M7PMZ8"/>
<keyword evidence="1" id="KW-1133">Transmembrane helix</keyword>
<reference evidence="2 3" key="1">
    <citation type="journal article" date="2018" name="Sci. Rep.">
        <title>Genomic signatures of local adaptation to the degree of environmental predictability in rotifers.</title>
        <authorList>
            <person name="Franch-Gras L."/>
            <person name="Hahn C."/>
            <person name="Garcia-Roger E.M."/>
            <person name="Carmona M.J."/>
            <person name="Serra M."/>
            <person name="Gomez A."/>
        </authorList>
    </citation>
    <scope>NUCLEOTIDE SEQUENCE [LARGE SCALE GENOMIC DNA]</scope>
    <source>
        <strain evidence="2">HYR1</strain>
    </source>
</reference>
<protein>
    <submittedName>
        <fullName evidence="2">Uncharacterized protein</fullName>
    </submittedName>
</protein>
<evidence type="ECO:0000313" key="3">
    <source>
        <dbReference type="Proteomes" id="UP000276133"/>
    </source>
</evidence>
<dbReference type="EMBL" id="REGN01009768">
    <property type="protein sequence ID" value="RNA00430.1"/>
    <property type="molecule type" value="Genomic_DNA"/>
</dbReference>
<evidence type="ECO:0000313" key="2">
    <source>
        <dbReference type="EMBL" id="RNA00430.1"/>
    </source>
</evidence>
<accession>A0A3M7PMZ8</accession>
<organism evidence="2 3">
    <name type="scientific">Brachionus plicatilis</name>
    <name type="common">Marine rotifer</name>
    <name type="synonym">Brachionus muelleri</name>
    <dbReference type="NCBI Taxonomy" id="10195"/>
    <lineage>
        <taxon>Eukaryota</taxon>
        <taxon>Metazoa</taxon>
        <taxon>Spiralia</taxon>
        <taxon>Gnathifera</taxon>
        <taxon>Rotifera</taxon>
        <taxon>Eurotatoria</taxon>
        <taxon>Monogononta</taxon>
        <taxon>Pseudotrocha</taxon>
        <taxon>Ploima</taxon>
        <taxon>Brachionidae</taxon>
        <taxon>Brachionus</taxon>
    </lineage>
</organism>
<keyword evidence="1" id="KW-0472">Membrane</keyword>
<comment type="caution">
    <text evidence="2">The sequence shown here is derived from an EMBL/GenBank/DDBJ whole genome shotgun (WGS) entry which is preliminary data.</text>
</comment>